<evidence type="ECO:0000259" key="3">
    <source>
        <dbReference type="PROSITE" id="PS50075"/>
    </source>
</evidence>
<name>A0A1K0FTN3_9ACTN</name>
<accession>A0A1K0FTN3</accession>
<dbReference type="InterPro" id="IPR036736">
    <property type="entry name" value="ACP-like_sf"/>
</dbReference>
<proteinExistence type="predicted"/>
<evidence type="ECO:0000256" key="2">
    <source>
        <dbReference type="ARBA" id="ARBA00022553"/>
    </source>
</evidence>
<dbReference type="Gene3D" id="1.10.1200.10">
    <property type="entry name" value="ACP-like"/>
    <property type="match status" value="1"/>
</dbReference>
<reference evidence="4 5" key="1">
    <citation type="submission" date="2016-09" db="EMBL/GenBank/DDBJ databases">
        <title>Couchioplanes caeruleus draft genome sequence.</title>
        <authorList>
            <person name="Sheehan J."/>
            <person name="Caffrey P."/>
        </authorList>
    </citation>
    <scope>NUCLEOTIDE SEQUENCE [LARGE SCALE GENOMIC DNA]</scope>
    <source>
        <strain evidence="4 5">DSM 43634</strain>
    </source>
</reference>
<evidence type="ECO:0000256" key="1">
    <source>
        <dbReference type="ARBA" id="ARBA00022450"/>
    </source>
</evidence>
<keyword evidence="1" id="KW-0596">Phosphopantetheine</keyword>
<dbReference type="AlphaFoldDB" id="A0A1K0FTN3"/>
<keyword evidence="2" id="KW-0597">Phosphoprotein</keyword>
<sequence length="85" mass="9201">MTGIPPTQAVIDAIVAVKPALSPGDVHLDASLTRDLGLDSLDLVQLATRITAAYPDFELRLWLTEAMSSEVDSVHSMARMLEPVR</sequence>
<evidence type="ECO:0000313" key="4">
    <source>
        <dbReference type="EMBL" id="OJF16165.1"/>
    </source>
</evidence>
<dbReference type="RefSeq" id="WP_071802713.1">
    <property type="nucleotide sequence ID" value="NZ_MEIA01000003.1"/>
</dbReference>
<dbReference type="PROSITE" id="PS50075">
    <property type="entry name" value="CARRIER"/>
    <property type="match status" value="1"/>
</dbReference>
<dbReference type="EMBL" id="MEIA01000003">
    <property type="protein sequence ID" value="OJF16165.1"/>
    <property type="molecule type" value="Genomic_DNA"/>
</dbReference>
<dbReference type="SUPFAM" id="SSF47336">
    <property type="entry name" value="ACP-like"/>
    <property type="match status" value="1"/>
</dbReference>
<keyword evidence="5" id="KW-1185">Reference proteome</keyword>
<dbReference type="InterPro" id="IPR009081">
    <property type="entry name" value="PP-bd_ACP"/>
</dbReference>
<feature type="domain" description="Carrier" evidence="3">
    <location>
        <begin position="5"/>
        <end position="85"/>
    </location>
</feature>
<comment type="caution">
    <text evidence="4">The sequence shown here is derived from an EMBL/GenBank/DDBJ whole genome shotgun (WGS) entry which is preliminary data.</text>
</comment>
<evidence type="ECO:0000313" key="5">
    <source>
        <dbReference type="Proteomes" id="UP000182486"/>
    </source>
</evidence>
<dbReference type="InterPro" id="IPR006162">
    <property type="entry name" value="Ppantetheine_attach_site"/>
</dbReference>
<dbReference type="Pfam" id="PF00550">
    <property type="entry name" value="PP-binding"/>
    <property type="match status" value="1"/>
</dbReference>
<organism evidence="4 5">
    <name type="scientific">Couchioplanes caeruleus subsp. caeruleus</name>
    <dbReference type="NCBI Taxonomy" id="56427"/>
    <lineage>
        <taxon>Bacteria</taxon>
        <taxon>Bacillati</taxon>
        <taxon>Actinomycetota</taxon>
        <taxon>Actinomycetes</taxon>
        <taxon>Micromonosporales</taxon>
        <taxon>Micromonosporaceae</taxon>
        <taxon>Couchioplanes</taxon>
    </lineage>
</organism>
<gene>
    <name evidence="4" type="ORF">BG844_00605</name>
</gene>
<dbReference type="Proteomes" id="UP000182486">
    <property type="component" value="Unassembled WGS sequence"/>
</dbReference>
<dbReference type="PROSITE" id="PS00012">
    <property type="entry name" value="PHOSPHOPANTETHEINE"/>
    <property type="match status" value="1"/>
</dbReference>
<protein>
    <recommendedName>
        <fullName evidence="3">Carrier domain-containing protein</fullName>
    </recommendedName>
</protein>